<dbReference type="InterPro" id="IPR011282">
    <property type="entry name" value="2am3keto_CoA_ligase"/>
</dbReference>
<evidence type="ECO:0000259" key="4">
    <source>
        <dbReference type="Pfam" id="PF00155"/>
    </source>
</evidence>
<dbReference type="GO" id="GO:0008890">
    <property type="term" value="F:glycine C-acetyltransferase activity"/>
    <property type="evidence" value="ECO:0007669"/>
    <property type="project" value="UniProtKB-EC"/>
</dbReference>
<comment type="catalytic activity">
    <reaction evidence="2">
        <text>glycine + acetyl-CoA = (2S)-2-amino-3-oxobutanoate + CoA</text>
        <dbReference type="Rhea" id="RHEA:20736"/>
        <dbReference type="ChEBI" id="CHEBI:57287"/>
        <dbReference type="ChEBI" id="CHEBI:57288"/>
        <dbReference type="ChEBI" id="CHEBI:57305"/>
        <dbReference type="ChEBI" id="CHEBI:78948"/>
        <dbReference type="EC" id="2.3.1.29"/>
    </reaction>
</comment>
<dbReference type="RefSeq" id="WP_277899969.1">
    <property type="nucleotide sequence ID" value="NZ_JAPMUA010000003.1"/>
</dbReference>
<comment type="subunit">
    <text evidence="2">Homodimer.</text>
</comment>
<comment type="function">
    <text evidence="2">Catalyzes the cleavage of 2-amino-3-ketobutyrate to glycine and acetyl-CoA.</text>
</comment>
<dbReference type="Proteomes" id="UP001153642">
    <property type="component" value="Unassembled WGS sequence"/>
</dbReference>
<feature type="binding site" description="in other chain" evidence="2">
    <location>
        <begin position="241"/>
        <end position="244"/>
    </location>
    <ligand>
        <name>pyridoxal 5'-phosphate</name>
        <dbReference type="ChEBI" id="CHEBI:597326"/>
        <note>ligand shared between dimeric partners</note>
    </ligand>
</feature>
<comment type="caution">
    <text evidence="5">The sequence shown here is derived from an EMBL/GenBank/DDBJ whole genome shotgun (WGS) entry which is preliminary data.</text>
</comment>
<dbReference type="NCBIfam" id="NF005394">
    <property type="entry name" value="PRK06939.1"/>
    <property type="match status" value="1"/>
</dbReference>
<feature type="modified residue" description="N6-(pyridoxal phosphate)lysine" evidence="2">
    <location>
        <position position="244"/>
    </location>
</feature>
<accession>A0ABT6FST3</accession>
<keyword evidence="6" id="KW-1185">Reference proteome</keyword>
<feature type="binding site" description="in other chain" evidence="2">
    <location>
        <position position="185"/>
    </location>
    <ligand>
        <name>pyridoxal 5'-phosphate</name>
        <dbReference type="ChEBI" id="CHEBI:597326"/>
        <note>ligand shared between dimeric partners</note>
    </ligand>
</feature>
<dbReference type="InterPro" id="IPR050087">
    <property type="entry name" value="AON_synthase_class-II"/>
</dbReference>
<dbReference type="PANTHER" id="PTHR13693:SF103">
    <property type="entry name" value="AMINOTRANSFERASE CLASS I_CLASSII DOMAIN-CONTAINING PROTEIN"/>
    <property type="match status" value="1"/>
</dbReference>
<organism evidence="5 6">
    <name type="scientific">Galbibacter pacificus</name>
    <dbReference type="NCBI Taxonomy" id="2996052"/>
    <lineage>
        <taxon>Bacteria</taxon>
        <taxon>Pseudomonadati</taxon>
        <taxon>Bacteroidota</taxon>
        <taxon>Flavobacteriia</taxon>
        <taxon>Flavobacteriales</taxon>
        <taxon>Flavobacteriaceae</taxon>
        <taxon>Galbibacter</taxon>
    </lineage>
</organism>
<dbReference type="Pfam" id="PF00155">
    <property type="entry name" value="Aminotran_1_2"/>
    <property type="match status" value="1"/>
</dbReference>
<dbReference type="Gene3D" id="3.40.640.10">
    <property type="entry name" value="Type I PLP-dependent aspartate aminotransferase-like (Major domain)"/>
    <property type="match status" value="1"/>
</dbReference>
<feature type="domain" description="Aminotransferase class I/classII large" evidence="4">
    <location>
        <begin position="43"/>
        <end position="387"/>
    </location>
</feature>
<comment type="cofactor">
    <cofactor evidence="2">
        <name>pyridoxal 5'-phosphate</name>
        <dbReference type="ChEBI" id="CHEBI:597326"/>
    </cofactor>
    <text evidence="2">Binds 1 pyridoxal phosphate per subunit.</text>
</comment>
<dbReference type="Gene3D" id="3.90.1150.10">
    <property type="entry name" value="Aspartate Aminotransferase, domain 1"/>
    <property type="match status" value="1"/>
</dbReference>
<feature type="binding site" evidence="2">
    <location>
        <begin position="274"/>
        <end position="275"/>
    </location>
    <ligand>
        <name>pyridoxal 5'-phosphate</name>
        <dbReference type="ChEBI" id="CHEBI:597326"/>
        <note>ligand shared between dimeric partners</note>
    </ligand>
</feature>
<keyword evidence="1 2" id="KW-0808">Transferase</keyword>
<evidence type="ECO:0000313" key="5">
    <source>
        <dbReference type="EMBL" id="MDG3586119.1"/>
    </source>
</evidence>
<dbReference type="InterPro" id="IPR004839">
    <property type="entry name" value="Aminotransferase_I/II_large"/>
</dbReference>
<dbReference type="InterPro" id="IPR015421">
    <property type="entry name" value="PyrdxlP-dep_Trfase_major"/>
</dbReference>
<protein>
    <recommendedName>
        <fullName evidence="2">2-amino-3-ketobutyrate coenzyme A ligase</fullName>
        <shortName evidence="2">AKB ligase</shortName>
        <ecNumber evidence="2">2.3.1.29</ecNumber>
    </recommendedName>
    <alternativeName>
        <fullName evidence="2">Glycine acetyltransferase</fullName>
    </alternativeName>
</protein>
<dbReference type="NCBIfam" id="TIGR01822">
    <property type="entry name" value="2am3keto_CoA"/>
    <property type="match status" value="1"/>
</dbReference>
<evidence type="ECO:0000256" key="3">
    <source>
        <dbReference type="SAM" id="Coils"/>
    </source>
</evidence>
<dbReference type="InterPro" id="IPR015424">
    <property type="entry name" value="PyrdxlP-dep_Trfase"/>
</dbReference>
<evidence type="ECO:0000256" key="1">
    <source>
        <dbReference type="ARBA" id="ARBA00022679"/>
    </source>
</evidence>
<keyword evidence="3" id="KW-0175">Coiled coil</keyword>
<dbReference type="EMBL" id="JAPMUA010000003">
    <property type="protein sequence ID" value="MDG3586119.1"/>
    <property type="molecule type" value="Genomic_DNA"/>
</dbReference>
<dbReference type="PANTHER" id="PTHR13693">
    <property type="entry name" value="CLASS II AMINOTRANSFERASE/8-AMINO-7-OXONONANOATE SYNTHASE"/>
    <property type="match status" value="1"/>
</dbReference>
<dbReference type="InterPro" id="IPR015422">
    <property type="entry name" value="PyrdxlP-dep_Trfase_small"/>
</dbReference>
<keyword evidence="2" id="KW-0663">Pyridoxal phosphate</keyword>
<keyword evidence="2 5" id="KW-0012">Acyltransferase</keyword>
<feature type="binding site" evidence="2">
    <location>
        <position position="368"/>
    </location>
    <ligand>
        <name>substrate</name>
    </ligand>
</feature>
<comment type="similarity">
    <text evidence="2">Belongs to the class-II pyridoxal-phosphate-dependent aminotransferase family.</text>
</comment>
<gene>
    <name evidence="2 5" type="primary">kbl</name>
    <name evidence="5" type="ORF">OSR52_09585</name>
</gene>
<comment type="caution">
    <text evidence="2">Lacks conserved residue(s) required for the propagation of feature annotation.</text>
</comment>
<proteinExistence type="inferred from homology"/>
<dbReference type="HAMAP" id="MF_00985">
    <property type="entry name" value="2am3keto_CoA_ligase"/>
    <property type="match status" value="1"/>
</dbReference>
<evidence type="ECO:0000313" key="6">
    <source>
        <dbReference type="Proteomes" id="UP001153642"/>
    </source>
</evidence>
<feature type="binding site" evidence="2">
    <location>
        <position position="136"/>
    </location>
    <ligand>
        <name>substrate</name>
    </ligand>
</feature>
<sequence>MYGKIKEHLEQELQDIKDAGLYKKERIITSQQGAEITISTGETVINFCANNYLGLSSHPEVIQAAKNTLDSHGFGMSSVRFICGTQDIHKELEQRIAAFYGTEDTILYAAAFDANGGVFEPLLTAEDAIISDSLNHASIIDGVRLCKAKRYRYQNSDMADLEKQLKQANEDGARFKIIVTDGVFSMDGLVAPLDNICNLADKYDAMVMIDECHATGFIGETGRGTLEEKNVMGRIDIITGTLGKALGGAMGGYTTGKKEIIELLRQRSRPYLFSNSLAPNIVGASIKVFEMLSKSTELRDRLEKNTKYFKEGMTKAGFDIIDGDSAIVPVMLYDAKLSQTMADELLEKGIYVIGFFYPVVPKEKARIRVQLSAAHTREHLDKAIKAFTEVGKKLGVV</sequence>
<evidence type="ECO:0000256" key="2">
    <source>
        <dbReference type="HAMAP-Rule" id="MF_00985"/>
    </source>
</evidence>
<comment type="pathway">
    <text evidence="2">Amino-acid degradation; L-threonine degradation via oxydo-reductase pathway; glycine from L-threonine: step 2/2.</text>
</comment>
<name>A0ABT6FST3_9FLAO</name>
<reference evidence="5" key="1">
    <citation type="submission" date="2022-11" db="EMBL/GenBank/DDBJ databases">
        <title>High-quality draft genome sequence of Galbibacter sp. strain CMA-7.</title>
        <authorList>
            <person name="Wei L."/>
            <person name="Dong C."/>
            <person name="Shao Z."/>
        </authorList>
    </citation>
    <scope>NUCLEOTIDE SEQUENCE</scope>
    <source>
        <strain evidence="5">CMA-7</strain>
    </source>
</reference>
<dbReference type="SUPFAM" id="SSF53383">
    <property type="entry name" value="PLP-dependent transferases"/>
    <property type="match status" value="1"/>
</dbReference>
<dbReference type="EC" id="2.3.1.29" evidence="2"/>
<feature type="coiled-coil region" evidence="3">
    <location>
        <begin position="151"/>
        <end position="178"/>
    </location>
</feature>
<dbReference type="CDD" id="cd06454">
    <property type="entry name" value="KBL_like"/>
    <property type="match status" value="1"/>
</dbReference>